<dbReference type="OrthoDB" id="5292073at2"/>
<dbReference type="GO" id="GO:0006629">
    <property type="term" value="P:lipid metabolic process"/>
    <property type="evidence" value="ECO:0007669"/>
    <property type="project" value="InterPro"/>
</dbReference>
<dbReference type="InterPro" id="IPR001087">
    <property type="entry name" value="GDSL"/>
</dbReference>
<dbReference type="Pfam" id="PF00657">
    <property type="entry name" value="Lipase_GDSL"/>
    <property type="match status" value="1"/>
</dbReference>
<sequence length="354" mass="37170">MTVKTQAFFAASFALLLTGGNVGAAPFSGLYAFGDSLSDAGNSQYAELSLYKRLLDNCFFPCPPYADGRVSNGKVATEYLADALFPGAVSSGTANFRSYAVAGATSGIGNSGDGGTAIEKGNLLPGPIPIPVPGILPLPGMNHEVGQYISDSNRSADPNALYFLWGGANDYLSHKDLTTVEASQLAAQNIAGYVSVLAGAGARNFLIPNLPDLSTTPSVAALGDPAKADAHMFSIVFNNELASQLGNVSSQFPDANIFQFDTYTFVNGILANPSDPHYNLTDVQNACLTASGSCANPDGFLYWDDFHPTTRGHAILASAFASAVPEPEMMTMFLAGLFVVGMGCNRRRKLRYAV</sequence>
<dbReference type="AlphaFoldDB" id="A0A1W6SPA8"/>
<dbReference type="EMBL" id="CP021106">
    <property type="protein sequence ID" value="ARO87639.1"/>
    <property type="molecule type" value="Genomic_DNA"/>
</dbReference>
<organism evidence="3 4">
    <name type="scientific">Nitrosospira lacus</name>
    <dbReference type="NCBI Taxonomy" id="1288494"/>
    <lineage>
        <taxon>Bacteria</taxon>
        <taxon>Pseudomonadati</taxon>
        <taxon>Pseudomonadota</taxon>
        <taxon>Betaproteobacteria</taxon>
        <taxon>Nitrosomonadales</taxon>
        <taxon>Nitrosomonadaceae</taxon>
        <taxon>Nitrosospira</taxon>
    </lineage>
</organism>
<keyword evidence="4" id="KW-1185">Reference proteome</keyword>
<keyword evidence="1" id="KW-0378">Hydrolase</keyword>
<evidence type="ECO:0000313" key="4">
    <source>
        <dbReference type="Proteomes" id="UP000012179"/>
    </source>
</evidence>
<dbReference type="PROSITE" id="PS01098">
    <property type="entry name" value="LIPASE_GDSL_SER"/>
    <property type="match status" value="1"/>
</dbReference>
<evidence type="ECO:0008006" key="5">
    <source>
        <dbReference type="Google" id="ProtNLM"/>
    </source>
</evidence>
<dbReference type="SUPFAM" id="SSF52266">
    <property type="entry name" value="SGNH hydrolase"/>
    <property type="match status" value="1"/>
</dbReference>
<evidence type="ECO:0000256" key="2">
    <source>
        <dbReference type="SAM" id="SignalP"/>
    </source>
</evidence>
<dbReference type="InterPro" id="IPR008265">
    <property type="entry name" value="Lipase_GDSL_AS"/>
</dbReference>
<reference evidence="3 4" key="1">
    <citation type="journal article" date="2015" name="Int. J. Syst. Evol. Microbiol.">
        <title>Nitrosospira lacus sp. nov., a psychrotolerant, ammonia-oxidizing bacterium from sandy lake sediment.</title>
        <authorList>
            <person name="Urakawa H."/>
            <person name="Garcia J.C."/>
            <person name="Nielsen J.L."/>
            <person name="Le V.Q."/>
            <person name="Kozlowski J.A."/>
            <person name="Stein L.Y."/>
            <person name="Lim C.K."/>
            <person name="Pommerening-Roser A."/>
            <person name="Martens-Habbena W."/>
            <person name="Stahl D.A."/>
            <person name="Klotz M.G."/>
        </authorList>
    </citation>
    <scope>NUCLEOTIDE SEQUENCE [LARGE SCALE GENOMIC DNA]</scope>
    <source>
        <strain evidence="3 4">APG3</strain>
    </source>
</reference>
<dbReference type="PANTHER" id="PTHR45648:SF22">
    <property type="entry name" value="GDSL LIPASE_ACYLHYDROLASE FAMILY PROTEIN (AFU_ORTHOLOGUE AFUA_4G14700)"/>
    <property type="match status" value="1"/>
</dbReference>
<feature type="chain" id="PRO_5010884525" description="PEP-CTERM protein-sorting domain-containing protein" evidence="2">
    <location>
        <begin position="25"/>
        <end position="354"/>
    </location>
</feature>
<dbReference type="eggNOG" id="COG3240">
    <property type="taxonomic scope" value="Bacteria"/>
</dbReference>
<evidence type="ECO:0000313" key="3">
    <source>
        <dbReference type="EMBL" id="ARO87639.1"/>
    </source>
</evidence>
<dbReference type="GO" id="GO:0016298">
    <property type="term" value="F:lipase activity"/>
    <property type="evidence" value="ECO:0007669"/>
    <property type="project" value="InterPro"/>
</dbReference>
<dbReference type="InterPro" id="IPR036514">
    <property type="entry name" value="SGNH_hydro_sf"/>
</dbReference>
<keyword evidence="2" id="KW-0732">Signal</keyword>
<dbReference type="CDD" id="cd01846">
    <property type="entry name" value="fatty_acyltransferase_like"/>
    <property type="match status" value="1"/>
</dbReference>
<protein>
    <recommendedName>
        <fullName evidence="5">PEP-CTERM protein-sorting domain-containing protein</fullName>
    </recommendedName>
</protein>
<dbReference type="KEGG" id="nlc:EBAPG3_007565"/>
<dbReference type="InterPro" id="IPR051058">
    <property type="entry name" value="GDSL_Est/Lipase"/>
</dbReference>
<evidence type="ECO:0000256" key="1">
    <source>
        <dbReference type="ARBA" id="ARBA00022801"/>
    </source>
</evidence>
<proteinExistence type="predicted"/>
<feature type="signal peptide" evidence="2">
    <location>
        <begin position="1"/>
        <end position="24"/>
    </location>
</feature>
<dbReference type="Proteomes" id="UP000012179">
    <property type="component" value="Chromosome"/>
</dbReference>
<gene>
    <name evidence="3" type="ORF">EBAPG3_007565</name>
</gene>
<dbReference type="Gene3D" id="3.40.50.1110">
    <property type="entry name" value="SGNH hydrolase"/>
    <property type="match status" value="1"/>
</dbReference>
<dbReference type="PANTHER" id="PTHR45648">
    <property type="entry name" value="GDSL LIPASE/ACYLHYDROLASE FAMILY PROTEIN (AFU_ORTHOLOGUE AFUA_4G14700)"/>
    <property type="match status" value="1"/>
</dbReference>
<name>A0A1W6SPA8_9PROT</name>
<accession>A0A1W6SPA8</accession>